<feature type="region of interest" description="Disordered" evidence="1">
    <location>
        <begin position="1"/>
        <end position="32"/>
    </location>
</feature>
<dbReference type="Proteomes" id="UP000053144">
    <property type="component" value="Chromosome 3"/>
</dbReference>
<dbReference type="Gramene" id="KOM37122">
    <property type="protein sequence ID" value="KOM37122"/>
    <property type="gene ID" value="LR48_Vigan03g050300"/>
</dbReference>
<gene>
    <name evidence="2" type="ORF">LR48_Vigan03g050300</name>
</gene>
<sequence>MRESFQKKGTLPPFRFQPFQEHPWEAAPTSEGLRGSEELLRLQGDLELHVWEEIDPKIYKEVFKRISAERAYVQFCESKMDVRSNGARPNSGRPISERSVIVLSVRPNQPM</sequence>
<name>A0A0L9U378_PHAAN</name>
<reference evidence="3" key="1">
    <citation type="journal article" date="2015" name="Proc. Natl. Acad. Sci. U.S.A.">
        <title>Genome sequencing of adzuki bean (Vigna angularis) provides insight into high starch and low fat accumulation and domestication.</title>
        <authorList>
            <person name="Yang K."/>
            <person name="Tian Z."/>
            <person name="Chen C."/>
            <person name="Luo L."/>
            <person name="Zhao B."/>
            <person name="Wang Z."/>
            <person name="Yu L."/>
            <person name="Li Y."/>
            <person name="Sun Y."/>
            <person name="Li W."/>
            <person name="Chen Y."/>
            <person name="Li Y."/>
            <person name="Zhang Y."/>
            <person name="Ai D."/>
            <person name="Zhao J."/>
            <person name="Shang C."/>
            <person name="Ma Y."/>
            <person name="Wu B."/>
            <person name="Wang M."/>
            <person name="Gao L."/>
            <person name="Sun D."/>
            <person name="Zhang P."/>
            <person name="Guo F."/>
            <person name="Wang W."/>
            <person name="Li Y."/>
            <person name="Wang J."/>
            <person name="Varshney R.K."/>
            <person name="Wang J."/>
            <person name="Ling H.Q."/>
            <person name="Wan P."/>
        </authorList>
    </citation>
    <scope>NUCLEOTIDE SEQUENCE</scope>
    <source>
        <strain evidence="3">cv. Jingnong 6</strain>
    </source>
</reference>
<proteinExistence type="predicted"/>
<evidence type="ECO:0000256" key="1">
    <source>
        <dbReference type="SAM" id="MobiDB-lite"/>
    </source>
</evidence>
<accession>A0A0L9U378</accession>
<dbReference type="EMBL" id="CM003373">
    <property type="protein sequence ID" value="KOM37122.1"/>
    <property type="molecule type" value="Genomic_DNA"/>
</dbReference>
<evidence type="ECO:0000313" key="2">
    <source>
        <dbReference type="EMBL" id="KOM37122.1"/>
    </source>
</evidence>
<dbReference type="AlphaFoldDB" id="A0A0L9U378"/>
<evidence type="ECO:0000313" key="3">
    <source>
        <dbReference type="Proteomes" id="UP000053144"/>
    </source>
</evidence>
<protein>
    <submittedName>
        <fullName evidence="2">Uncharacterized protein</fullName>
    </submittedName>
</protein>
<organism evidence="2 3">
    <name type="scientific">Phaseolus angularis</name>
    <name type="common">Azuki bean</name>
    <name type="synonym">Vigna angularis</name>
    <dbReference type="NCBI Taxonomy" id="3914"/>
    <lineage>
        <taxon>Eukaryota</taxon>
        <taxon>Viridiplantae</taxon>
        <taxon>Streptophyta</taxon>
        <taxon>Embryophyta</taxon>
        <taxon>Tracheophyta</taxon>
        <taxon>Spermatophyta</taxon>
        <taxon>Magnoliopsida</taxon>
        <taxon>eudicotyledons</taxon>
        <taxon>Gunneridae</taxon>
        <taxon>Pentapetalae</taxon>
        <taxon>rosids</taxon>
        <taxon>fabids</taxon>
        <taxon>Fabales</taxon>
        <taxon>Fabaceae</taxon>
        <taxon>Papilionoideae</taxon>
        <taxon>50 kb inversion clade</taxon>
        <taxon>NPAAA clade</taxon>
        <taxon>indigoferoid/millettioid clade</taxon>
        <taxon>Phaseoleae</taxon>
        <taxon>Vigna</taxon>
    </lineage>
</organism>